<name>A0A183U8K2_TOXCA</name>
<keyword evidence="1" id="KW-1133">Transmembrane helix</keyword>
<feature type="transmembrane region" description="Helical" evidence="1">
    <location>
        <begin position="140"/>
        <end position="160"/>
    </location>
</feature>
<dbReference type="WBParaSite" id="TCNE_0000482201-mRNA-1">
    <property type="protein sequence ID" value="TCNE_0000482201-mRNA-1"/>
    <property type="gene ID" value="TCNE_0000482201"/>
</dbReference>
<keyword evidence="1" id="KW-0472">Membrane</keyword>
<dbReference type="Proteomes" id="UP000050794">
    <property type="component" value="Unassembled WGS sequence"/>
</dbReference>
<evidence type="ECO:0000313" key="2">
    <source>
        <dbReference type="EMBL" id="VDM32556.1"/>
    </source>
</evidence>
<dbReference type="PANTHER" id="PTHR35014:SF1">
    <property type="entry name" value="INFECTION RESPONSE PROTEIN"/>
    <property type="match status" value="1"/>
</dbReference>
<evidence type="ECO:0000313" key="4">
    <source>
        <dbReference type="WBParaSite" id="TCNE_0000482201-mRNA-1"/>
    </source>
</evidence>
<evidence type="ECO:0000313" key="3">
    <source>
        <dbReference type="Proteomes" id="UP000050794"/>
    </source>
</evidence>
<dbReference type="AlphaFoldDB" id="A0A183U8K2"/>
<protein>
    <submittedName>
        <fullName evidence="4">DUF19 domain-containing protein</fullName>
    </submittedName>
</protein>
<keyword evidence="1" id="KW-0812">Transmembrane</keyword>
<accession>A0A183U8K2</accession>
<sequence length="161" mass="17803">MSCINSRVSSSCMNIAMFHVLTYGDDDAYNYLGSYASFEYICGSGYAEFVSNERCFVQASEDPEIQNRLQSCGIAVDPSNRTTTCNNALSDASCVRNIYEGYCGSQLAHGMCQTRVSFVKRLEVVDENCLTEMRTRCTSAAAYIIVSKLIVIVIILLIYAV</sequence>
<organism evidence="3 4">
    <name type="scientific">Toxocara canis</name>
    <name type="common">Canine roundworm</name>
    <dbReference type="NCBI Taxonomy" id="6265"/>
    <lineage>
        <taxon>Eukaryota</taxon>
        <taxon>Metazoa</taxon>
        <taxon>Ecdysozoa</taxon>
        <taxon>Nematoda</taxon>
        <taxon>Chromadorea</taxon>
        <taxon>Rhabditida</taxon>
        <taxon>Spirurina</taxon>
        <taxon>Ascaridomorpha</taxon>
        <taxon>Ascaridoidea</taxon>
        <taxon>Toxocaridae</taxon>
        <taxon>Toxocara</taxon>
    </lineage>
</organism>
<dbReference type="EMBL" id="UYWY01009283">
    <property type="protein sequence ID" value="VDM32556.1"/>
    <property type="molecule type" value="Genomic_DNA"/>
</dbReference>
<reference evidence="2 3" key="2">
    <citation type="submission" date="2018-11" db="EMBL/GenBank/DDBJ databases">
        <authorList>
            <consortium name="Pathogen Informatics"/>
        </authorList>
    </citation>
    <scope>NUCLEOTIDE SEQUENCE [LARGE SCALE GENOMIC DNA]</scope>
</reference>
<dbReference type="PANTHER" id="PTHR35014">
    <property type="entry name" value="INFECTION RESPONSE PROTEIN-RELATED"/>
    <property type="match status" value="1"/>
</dbReference>
<reference evidence="4" key="1">
    <citation type="submission" date="2016-06" db="UniProtKB">
        <authorList>
            <consortium name="WormBaseParasite"/>
        </authorList>
    </citation>
    <scope>IDENTIFICATION</scope>
</reference>
<evidence type="ECO:0000256" key="1">
    <source>
        <dbReference type="SAM" id="Phobius"/>
    </source>
</evidence>
<proteinExistence type="predicted"/>
<keyword evidence="3" id="KW-1185">Reference proteome</keyword>
<gene>
    <name evidence="2" type="ORF">TCNE_LOCUS4821</name>
</gene>